<evidence type="ECO:0000313" key="7">
    <source>
        <dbReference type="RefSeq" id="XP_031561498.1"/>
    </source>
</evidence>
<feature type="domain" description="ELMO" evidence="5">
    <location>
        <begin position="301"/>
        <end position="476"/>
    </location>
</feature>
<dbReference type="Gene3D" id="1.25.10.10">
    <property type="entry name" value="Leucine-rich Repeat Variant"/>
    <property type="match status" value="1"/>
</dbReference>
<protein>
    <submittedName>
        <fullName evidence="7">Engulfment and cell motility protein 1-like</fullName>
    </submittedName>
</protein>
<dbReference type="GO" id="GO:0007015">
    <property type="term" value="P:actin filament organization"/>
    <property type="evidence" value="ECO:0007669"/>
    <property type="project" value="TreeGrafter"/>
</dbReference>
<evidence type="ECO:0000313" key="6">
    <source>
        <dbReference type="Proteomes" id="UP000515163"/>
    </source>
</evidence>
<evidence type="ECO:0000256" key="3">
    <source>
        <dbReference type="ARBA" id="ARBA00023036"/>
    </source>
</evidence>
<evidence type="ECO:0000256" key="1">
    <source>
        <dbReference type="ARBA" id="ARBA00022703"/>
    </source>
</evidence>
<dbReference type="GO" id="GO:0005886">
    <property type="term" value="C:plasma membrane"/>
    <property type="evidence" value="ECO:0007669"/>
    <property type="project" value="TreeGrafter"/>
</dbReference>
<evidence type="ECO:0000256" key="2">
    <source>
        <dbReference type="ARBA" id="ARBA00022907"/>
    </source>
</evidence>
<sequence>MEGGIVRIAIEKEGQLPQLILFDQSQPLESIIKDACAKWNMSIPEQYALQYADFNNYITEENRFEIKNGTVLKLMLSPAKLAQEIYDKLQSPAIEDKRNTLSQLSSISEDLTFAGEFIKRKGLGLIISILEKRPDPEAMASALKAFQELMEHPGVSWDTLTHGFIKNLTVFVNKKSLTDPTVLNRCLSILESIVSNSSTLYPLVEKEVIFDNLIQHLHSGNQEIQLNAIALINGLFLKTDQTHKRQFADRMIKTGVRGALLNYVIRANKPIKGEMAHQLYVYQALMFGLQNDMLLTKGGRNNQSLLESLDILRKTAFESDIVSSCGRPLSQAGHPGKDFKRLGFTEYNNPVQDFSEVPPGLLPIHAMLFFARKHQDQYIKVVLENLSRGDDYECPFARSSIALTKMLCEVLKINGEPPADSSEEYYPIFFTTDHGFEEFFCICIQLVNKTWKEMRATANDFNRVMAVVREQIVRSLGERQPTMEAFKNYVFNLGFTQILKLMQQEFHERNIMELKARPVVELKEQILPELKKIVRRQRLDQLIEGRVFDRQAKRNKFWYCRLSPNLKFLHYGDCEEGQTPSLEALPNKLPISGIKQLVVGKDCPHAREKKVKAYLLFSLTFEREAGDESLNFIATNQKVFDIWVDGLSALLNKEMPSKESKEDLETLLNMEIKLRLLDLENIQIPESPPPIPSDPPNYNFVYKF</sequence>
<dbReference type="AlphaFoldDB" id="A0A6P8I177"/>
<dbReference type="InterPro" id="IPR006816">
    <property type="entry name" value="ELMO_dom"/>
</dbReference>
<dbReference type="Pfam" id="PF11841">
    <property type="entry name" value="ELMO_ARM"/>
    <property type="match status" value="1"/>
</dbReference>
<gene>
    <name evidence="7" type="primary">LOC116297419</name>
</gene>
<dbReference type="GO" id="GO:0017124">
    <property type="term" value="F:SH3 domain binding"/>
    <property type="evidence" value="ECO:0007669"/>
    <property type="project" value="UniProtKB-KW"/>
</dbReference>
<dbReference type="GO" id="GO:0048870">
    <property type="term" value="P:cell motility"/>
    <property type="evidence" value="ECO:0007669"/>
    <property type="project" value="TreeGrafter"/>
</dbReference>
<keyword evidence="3" id="KW-0729">SH3-binding</keyword>
<dbReference type="InParanoid" id="A0A6P8I177"/>
<dbReference type="InterPro" id="IPR050868">
    <property type="entry name" value="ELMO_domain-containing"/>
</dbReference>
<dbReference type="SUPFAM" id="SSF50729">
    <property type="entry name" value="PH domain-like"/>
    <property type="match status" value="1"/>
</dbReference>
<dbReference type="PROSITE" id="PS51335">
    <property type="entry name" value="ELMO"/>
    <property type="match status" value="1"/>
</dbReference>
<organism evidence="6 7">
    <name type="scientific">Actinia tenebrosa</name>
    <name type="common">Australian red waratah sea anemone</name>
    <dbReference type="NCBI Taxonomy" id="6105"/>
    <lineage>
        <taxon>Eukaryota</taxon>
        <taxon>Metazoa</taxon>
        <taxon>Cnidaria</taxon>
        <taxon>Anthozoa</taxon>
        <taxon>Hexacorallia</taxon>
        <taxon>Actiniaria</taxon>
        <taxon>Actiniidae</taxon>
        <taxon>Actinia</taxon>
    </lineage>
</organism>
<dbReference type="Pfam" id="PF16457">
    <property type="entry name" value="PH_12"/>
    <property type="match status" value="1"/>
</dbReference>
<dbReference type="InterPro" id="IPR011989">
    <property type="entry name" value="ARM-like"/>
</dbReference>
<evidence type="ECO:0000256" key="4">
    <source>
        <dbReference type="ARBA" id="ARBA00024863"/>
    </source>
</evidence>
<dbReference type="RefSeq" id="XP_031561498.1">
    <property type="nucleotide sequence ID" value="XM_031705638.1"/>
</dbReference>
<dbReference type="Gene3D" id="2.30.29.30">
    <property type="entry name" value="Pleckstrin-homology domain (PH domain)/Phosphotyrosine-binding domain (PTB)"/>
    <property type="match status" value="1"/>
</dbReference>
<dbReference type="KEGG" id="aten:116297419"/>
<evidence type="ECO:0000259" key="5">
    <source>
        <dbReference type="PROSITE" id="PS51335"/>
    </source>
</evidence>
<dbReference type="Gene3D" id="6.10.250.810">
    <property type="match status" value="1"/>
</dbReference>
<proteinExistence type="predicted"/>
<dbReference type="PANTHER" id="PTHR12771">
    <property type="entry name" value="ENGULFMENT AND CELL MOTILITY"/>
    <property type="match status" value="1"/>
</dbReference>
<dbReference type="Pfam" id="PF04727">
    <property type="entry name" value="ELMO_CED12"/>
    <property type="match status" value="1"/>
</dbReference>
<dbReference type="PANTHER" id="PTHR12771:SF56">
    <property type="entry name" value="CED-12"/>
    <property type="match status" value="1"/>
</dbReference>
<dbReference type="InterPro" id="IPR016024">
    <property type="entry name" value="ARM-type_fold"/>
</dbReference>
<keyword evidence="2" id="KW-0581">Phagocytosis</keyword>
<dbReference type="GO" id="GO:0006909">
    <property type="term" value="P:phagocytosis"/>
    <property type="evidence" value="ECO:0007669"/>
    <property type="project" value="UniProtKB-KW"/>
</dbReference>
<dbReference type="InterPro" id="IPR011993">
    <property type="entry name" value="PH-like_dom_sf"/>
</dbReference>
<dbReference type="GO" id="GO:0006915">
    <property type="term" value="P:apoptotic process"/>
    <property type="evidence" value="ECO:0007669"/>
    <property type="project" value="UniProtKB-KW"/>
</dbReference>
<dbReference type="InterPro" id="IPR001849">
    <property type="entry name" value="PH_domain"/>
</dbReference>
<reference evidence="7" key="1">
    <citation type="submission" date="2025-08" db="UniProtKB">
        <authorList>
            <consortium name="RefSeq"/>
        </authorList>
    </citation>
    <scope>IDENTIFICATION</scope>
    <source>
        <tissue evidence="7">Tentacle</tissue>
    </source>
</reference>
<name>A0A6P8I177_ACTTE</name>
<dbReference type="GeneID" id="116297419"/>
<keyword evidence="1" id="KW-0053">Apoptosis</keyword>
<dbReference type="SUPFAM" id="SSF48371">
    <property type="entry name" value="ARM repeat"/>
    <property type="match status" value="1"/>
</dbReference>
<keyword evidence="6" id="KW-1185">Reference proteome</keyword>
<dbReference type="Proteomes" id="UP000515163">
    <property type="component" value="Unplaced"/>
</dbReference>
<accession>A0A6P8I177</accession>
<dbReference type="FunCoup" id="A0A6P8I177">
    <property type="interactions" value="1459"/>
</dbReference>
<dbReference type="InterPro" id="IPR024574">
    <property type="entry name" value="ELMO_ARM"/>
</dbReference>
<comment type="function">
    <text evidence="4">Involved in cytoskeletal rearrangements required for phagocytosis of apoptotic cells and cell motility. Acts in association with DOCK1 and CRK. Was initially proposed to be required in complex with DOCK1 to activate Rac Rho small GTPases. May enhance the guanine nucleotide exchange factor (GEF) activity of DOCK1.</text>
</comment>
<dbReference type="OrthoDB" id="28413at2759"/>